<feature type="compositionally biased region" description="Basic and acidic residues" evidence="1">
    <location>
        <begin position="1424"/>
        <end position="1434"/>
    </location>
</feature>
<dbReference type="Gene3D" id="1.10.472.80">
    <property type="entry name" value="Ypt/Rab-GAP domain of gyp1p, domain 3"/>
    <property type="match status" value="1"/>
</dbReference>
<keyword evidence="4" id="KW-1185">Reference proteome</keyword>
<dbReference type="EMBL" id="JALLPJ020000388">
    <property type="protein sequence ID" value="KAL3793598.1"/>
    <property type="molecule type" value="Genomic_DNA"/>
</dbReference>
<feature type="compositionally biased region" description="Low complexity" evidence="1">
    <location>
        <begin position="8"/>
        <end position="22"/>
    </location>
</feature>
<comment type="caution">
    <text evidence="3">The sequence shown here is derived from an EMBL/GenBank/DDBJ whole genome shotgun (WGS) entry which is preliminary data.</text>
</comment>
<proteinExistence type="predicted"/>
<feature type="compositionally biased region" description="Basic and acidic residues" evidence="1">
    <location>
        <begin position="1452"/>
        <end position="1461"/>
    </location>
</feature>
<feature type="compositionally biased region" description="Basic and acidic residues" evidence="1">
    <location>
        <begin position="447"/>
        <end position="461"/>
    </location>
</feature>
<feature type="compositionally biased region" description="Polar residues" evidence="1">
    <location>
        <begin position="961"/>
        <end position="972"/>
    </location>
</feature>
<feature type="region of interest" description="Disordered" evidence="1">
    <location>
        <begin position="959"/>
        <end position="1006"/>
    </location>
</feature>
<feature type="compositionally biased region" description="Polar residues" evidence="1">
    <location>
        <begin position="404"/>
        <end position="417"/>
    </location>
</feature>
<dbReference type="SUPFAM" id="SSF47923">
    <property type="entry name" value="Ypt/Rab-GAP domain of gyp1p"/>
    <property type="match status" value="2"/>
</dbReference>
<dbReference type="PROSITE" id="PS50086">
    <property type="entry name" value="TBC_RABGAP"/>
    <property type="match status" value="1"/>
</dbReference>
<dbReference type="Gene3D" id="1.10.8.270">
    <property type="entry name" value="putative rabgap domain of human tbc1 domain family member 14 like domains"/>
    <property type="match status" value="1"/>
</dbReference>
<feature type="domain" description="Rab-GAP TBC" evidence="2">
    <location>
        <begin position="1532"/>
        <end position="1922"/>
    </location>
</feature>
<gene>
    <name evidence="3" type="ORF">ACHAWO_001647</name>
</gene>
<dbReference type="SMART" id="SM00164">
    <property type="entry name" value="TBC"/>
    <property type="match status" value="1"/>
</dbReference>
<feature type="region of interest" description="Disordered" evidence="1">
    <location>
        <begin position="889"/>
        <end position="909"/>
    </location>
</feature>
<feature type="compositionally biased region" description="Basic and acidic residues" evidence="1">
    <location>
        <begin position="628"/>
        <end position="639"/>
    </location>
</feature>
<feature type="region of interest" description="Disordered" evidence="1">
    <location>
        <begin position="594"/>
        <end position="642"/>
    </location>
</feature>
<protein>
    <recommendedName>
        <fullName evidence="2">Rab-GAP TBC domain-containing protein</fullName>
    </recommendedName>
</protein>
<dbReference type="PANTHER" id="PTHR47219:SF9">
    <property type="entry name" value="GTPASE ACTIVATING PROTEIN AND CENTROSOME-ASSOCIATED, ISOFORM B"/>
    <property type="match status" value="1"/>
</dbReference>
<evidence type="ECO:0000259" key="2">
    <source>
        <dbReference type="PROSITE" id="PS50086"/>
    </source>
</evidence>
<feature type="compositionally biased region" description="Low complexity" evidence="1">
    <location>
        <begin position="1263"/>
        <end position="1279"/>
    </location>
</feature>
<organism evidence="3 4">
    <name type="scientific">Cyclotella atomus</name>
    <dbReference type="NCBI Taxonomy" id="382360"/>
    <lineage>
        <taxon>Eukaryota</taxon>
        <taxon>Sar</taxon>
        <taxon>Stramenopiles</taxon>
        <taxon>Ochrophyta</taxon>
        <taxon>Bacillariophyta</taxon>
        <taxon>Coscinodiscophyceae</taxon>
        <taxon>Thalassiosirophycidae</taxon>
        <taxon>Stephanodiscales</taxon>
        <taxon>Stephanodiscaceae</taxon>
        <taxon>Cyclotella</taxon>
    </lineage>
</organism>
<dbReference type="Pfam" id="PF00566">
    <property type="entry name" value="RabGAP-TBC"/>
    <property type="match status" value="1"/>
</dbReference>
<dbReference type="PANTHER" id="PTHR47219">
    <property type="entry name" value="RAB GTPASE-ACTIVATING PROTEIN 1-LIKE"/>
    <property type="match status" value="1"/>
</dbReference>
<dbReference type="InterPro" id="IPR000195">
    <property type="entry name" value="Rab-GAP-TBC_dom"/>
</dbReference>
<feature type="compositionally biased region" description="Low complexity" evidence="1">
    <location>
        <begin position="422"/>
        <end position="435"/>
    </location>
</feature>
<evidence type="ECO:0000256" key="1">
    <source>
        <dbReference type="SAM" id="MobiDB-lite"/>
    </source>
</evidence>
<feature type="region of interest" description="Disordered" evidence="1">
    <location>
        <begin position="1"/>
        <end position="28"/>
    </location>
</feature>
<sequence length="1995" mass="219323">MNERTNGPSSPQRSPRRSPLSSPREKSFAEKRALFDKMHQSRIMQQKLKAAAGANAKAIDEESKDVQVDLSFNPTTSEKYTKKLLPPRTSPKSAIRTTTQLNDELLLDNVLSDETQENSTASTQFFDAFPPNNNSSKLILETISSSQNIFIQRISNDEQASNNNSIRPQPSEEEFSEVFNGQQLTSIDLTKRVLDRSLQCVYNNNLREGALFDDGNDGLLFPNDSFENDTLNSPAVMDQVPVDHKGTTTDGDQSIHNAEGRDLVESSDKNEIMSVDSFKSCKSDEGESLTVSNGNALLAGQRLGQNMKEEEKVCAEANRAEVQQPSFEMDDQPHVEGEISTDASVSDAPRSSPIDSKLKRRHRIASRVASGKFNLPKSFLSAAATSANKVADLPNETKIFICKGSSSPNKSPTQSKVVASLEVDVSAPSSPSAQQESDEVSNVANKGMDELNISHHSHGDLSSRSMESTVSGSPADAPRSSPVDPKLKRRHRMASRVASGKVNVPRSFLSAAATSANKVADLQNEAKINVVKATEQNNTDDTKQQVAKPTIQFAASGKPNEDTAKPNITAVANEQSVELHASLNEFLDLSRNSACDSPVKSLSNNASATLSQESSPEGNVNTLDVSDESGKNTDKNEARRQRRLLRKRDVSITKSLDEEKSSKDLLGVVDEDEAKMLFPMPSFDDKEMLVSANAHESMPPQDCPVVQESAWDERTTSNLDIILEQSKSHSRNNHDGKPLLELDSDPSLAVEKLLSQRERMTMYTGGGGFGVGDDSSVELHDDKDEGEIEVEEEYDDQGEYQTVDDCNEDVDGACSQQDTDTFDFVEFGKGSHEEFSAAGSSAVHTIDRVFDQNGDAILDIGKRSDYFDDTNSSTTGGGTVLGLRFIGSNDESLRSRPTPPGSPADIEATPRIGNKYFTSQLDKPKLFKIAPPPPEKLRQWEENRRGLFAFKPPAIAGTVTRGASSPEQQEVQPMTPKNAPPSTEKVNLKISTPPKSPSKKKHSITEELNLSSQTKMAEKFAIASGKAAKKFEEKYCHIEHDINYGPAKSPERKGGDRAETNRFFCADSGIPFIPSSNTAESENIRPFLSANAGGAGQGVVELVGGAFEPWKIPDRDSNASSRIYDDESYVKASAAALHALHINSESDLAVPLPDDAPEKAESFDARLDLANGGVSATDAGSEYKSSLSEVLLWLFNEVLPSNAFSAFDIDNTSSSVLARRVLAIANDDLSLNLICQHVTNMAIIRHGNLIGSPEKKNEFPPELTSASSSGDLSASTCESSVDSKSSFSERAAARILKGKKRSIDPFSIPISNGSDARPPGEILAANFISFLQQISYLTGVMLPFDQNPFLQSVVNLTTKKLESKQGRKTMQELVFDSEEKIVKIFIFLKTACGSSESRKESLTSIVEADEDECMMKASHTSPLHWKESLSENDRGSQTLKRSNKRKPTGAGKRSEHKESSHQRTNLNLIVPKTSPSPFETAVWNDPSIMLSVLSFLGNPVSVCVVKRLNVFCNRLVSENEHVLMRDAVRLGGMSKFVRPSFWLWVTTERCAAEDPIPLSTLRSFSTDDNKNKKRDFISLKDAGASGKWHHIIERDVLRAFGNMPPHKTGAKYRNDSIVRALVSFGKEEIMRNSRSYQTMDKLPEAEARHFKLSSRLDHCAGGASDDSSETPTDTVSDWGAISPVGSMISEEPSAATSEDGADVTDGVAELLEVRPKPSSRLNAQPSKSDVCDPVLSGNALTNDMKLDLQNKLRSVLHALAAQHEGLGYCQGMDYVVAHLLRVLQDTILMRVVQGSMPMPGCSNLRDGDWKKMPAEQLRSKMNEINSDTMVVDEVVFNVMDTLFTTYSLQHMYWPELRCLKTCCRVFESLIKQKLPVLADHFEHHDLNVGLFALGWFQTLFLYLPSMPSATVCHMWDIWLVERSFKIFFRVGTAILFLSQPTLLNHDLEGMMTYLNTFPDATLLRRDILIPCALQIKITNSMLVEIEMDVTNFVKF</sequence>
<dbReference type="InterPro" id="IPR035969">
    <property type="entry name" value="Rab-GAP_TBC_sf"/>
</dbReference>
<evidence type="ECO:0000313" key="3">
    <source>
        <dbReference type="EMBL" id="KAL3793598.1"/>
    </source>
</evidence>
<feature type="compositionally biased region" description="Polar residues" evidence="1">
    <location>
        <begin position="462"/>
        <end position="472"/>
    </location>
</feature>
<evidence type="ECO:0000313" key="4">
    <source>
        <dbReference type="Proteomes" id="UP001530400"/>
    </source>
</evidence>
<dbReference type="InterPro" id="IPR050302">
    <property type="entry name" value="Rab_GAP_TBC_domain"/>
</dbReference>
<name>A0ABD3PZL3_9STRA</name>
<reference evidence="3 4" key="1">
    <citation type="submission" date="2024-10" db="EMBL/GenBank/DDBJ databases">
        <title>Updated reference genomes for cyclostephanoid diatoms.</title>
        <authorList>
            <person name="Roberts W.R."/>
            <person name="Alverson A.J."/>
        </authorList>
    </citation>
    <scope>NUCLEOTIDE SEQUENCE [LARGE SCALE GENOMIC DNA]</scope>
    <source>
        <strain evidence="3 4">AJA010-31</strain>
    </source>
</reference>
<feature type="region of interest" description="Disordered" evidence="1">
    <location>
        <begin position="231"/>
        <end position="261"/>
    </location>
</feature>
<feature type="compositionally biased region" description="Polar residues" evidence="1">
    <location>
        <begin position="594"/>
        <end position="624"/>
    </location>
</feature>
<feature type="region of interest" description="Disordered" evidence="1">
    <location>
        <begin position="1660"/>
        <end position="1683"/>
    </location>
</feature>
<accession>A0ABD3PZL3</accession>
<feature type="compositionally biased region" description="Polar residues" evidence="1">
    <location>
        <begin position="1462"/>
        <end position="1472"/>
    </location>
</feature>
<feature type="region of interest" description="Disordered" evidence="1">
    <location>
        <begin position="1417"/>
        <end position="1472"/>
    </location>
</feature>
<feature type="region of interest" description="Disordered" evidence="1">
    <location>
        <begin position="1255"/>
        <end position="1279"/>
    </location>
</feature>
<feature type="region of interest" description="Disordered" evidence="1">
    <location>
        <begin position="402"/>
        <end position="490"/>
    </location>
</feature>
<dbReference type="Proteomes" id="UP001530400">
    <property type="component" value="Unassembled WGS sequence"/>
</dbReference>